<dbReference type="EC" id="6.2.1.3" evidence="3"/>
<evidence type="ECO:0000259" key="2">
    <source>
        <dbReference type="Pfam" id="PF13193"/>
    </source>
</evidence>
<proteinExistence type="predicted"/>
<organism evidence="3">
    <name type="scientific">uncultured Microvirga sp</name>
    <dbReference type="NCBI Taxonomy" id="412392"/>
    <lineage>
        <taxon>Bacteria</taxon>
        <taxon>Pseudomonadati</taxon>
        <taxon>Pseudomonadota</taxon>
        <taxon>Alphaproteobacteria</taxon>
        <taxon>Hyphomicrobiales</taxon>
        <taxon>Methylobacteriaceae</taxon>
        <taxon>Microvirga</taxon>
        <taxon>environmental samples</taxon>
    </lineage>
</organism>
<dbReference type="InterPro" id="IPR025110">
    <property type="entry name" value="AMP-bd_C"/>
</dbReference>
<dbReference type="InterPro" id="IPR042099">
    <property type="entry name" value="ANL_N_sf"/>
</dbReference>
<dbReference type="InterPro" id="IPR000873">
    <property type="entry name" value="AMP-dep_synth/lig_dom"/>
</dbReference>
<reference evidence="3" key="1">
    <citation type="submission" date="2020-02" db="EMBL/GenBank/DDBJ databases">
        <authorList>
            <person name="Meier V. D."/>
        </authorList>
    </citation>
    <scope>NUCLEOTIDE SEQUENCE</scope>
    <source>
        <strain evidence="3">AVDCRST_MAG90</strain>
    </source>
</reference>
<keyword evidence="3" id="KW-0436">Ligase</keyword>
<dbReference type="AlphaFoldDB" id="A0A6J4KH84"/>
<protein>
    <submittedName>
        <fullName evidence="3">Long-chain-fatty-acid--CoA ligase</fullName>
        <ecNumber evidence="3">6.2.1.3</ecNumber>
    </submittedName>
</protein>
<dbReference type="PROSITE" id="PS00455">
    <property type="entry name" value="AMP_BINDING"/>
    <property type="match status" value="1"/>
</dbReference>
<dbReference type="EMBL" id="CADCUC010000011">
    <property type="protein sequence ID" value="CAA9304979.1"/>
    <property type="molecule type" value="Genomic_DNA"/>
</dbReference>
<feature type="domain" description="AMP-binding enzyme C-terminal" evidence="2">
    <location>
        <begin position="446"/>
        <end position="520"/>
    </location>
</feature>
<dbReference type="PRINTS" id="PR00154">
    <property type="entry name" value="AMPBINDING"/>
</dbReference>
<dbReference type="Pfam" id="PF13193">
    <property type="entry name" value="AMP-binding_C"/>
    <property type="match status" value="1"/>
</dbReference>
<dbReference type="PANTHER" id="PTHR43767">
    <property type="entry name" value="LONG-CHAIN-FATTY-ACID--COA LIGASE"/>
    <property type="match status" value="1"/>
</dbReference>
<accession>A0A6J4KH84</accession>
<feature type="domain" description="AMP-dependent synthetase/ligase" evidence="1">
    <location>
        <begin position="31"/>
        <end position="395"/>
    </location>
</feature>
<gene>
    <name evidence="3" type="ORF">AVDCRST_MAG90-38</name>
</gene>
<dbReference type="InterPro" id="IPR045851">
    <property type="entry name" value="AMP-bd_C_sf"/>
</dbReference>
<dbReference type="InterPro" id="IPR050237">
    <property type="entry name" value="ATP-dep_AMP-bd_enzyme"/>
</dbReference>
<dbReference type="Gene3D" id="3.30.300.30">
    <property type="match status" value="1"/>
</dbReference>
<dbReference type="SUPFAM" id="SSF56801">
    <property type="entry name" value="Acetyl-CoA synthetase-like"/>
    <property type="match status" value="1"/>
</dbReference>
<dbReference type="Pfam" id="PF00501">
    <property type="entry name" value="AMP-binding"/>
    <property type="match status" value="1"/>
</dbReference>
<evidence type="ECO:0000259" key="1">
    <source>
        <dbReference type="Pfam" id="PF00501"/>
    </source>
</evidence>
<evidence type="ECO:0000313" key="3">
    <source>
        <dbReference type="EMBL" id="CAA9304979.1"/>
    </source>
</evidence>
<dbReference type="Gene3D" id="3.40.50.12780">
    <property type="entry name" value="N-terminal domain of ligase-like"/>
    <property type="match status" value="1"/>
</dbReference>
<dbReference type="InterPro" id="IPR020459">
    <property type="entry name" value="AMP-binding"/>
</dbReference>
<sequence length="540" mass="57525">MLEPSPDYDRLVAAFRWAIPKRYNIGVDVCDRWAAAEPERIAVLDVGPDGRVTPLTYGGLRDASNRLANVLASQGVGVGDRVAILLPQGATVPVAHVAVYKMGAVALPLAALFGVDALGYRLADAGASALITNAAGLAKVTEIRADLPDLKTVLSVDGADGSTLGLFEALERASPDFAPVDTGADDPALMIYTSGTTGTPKGVMLTHRNILFIAVVSGAQRALNADDLVYMVLPISHIFGLASTFLGTVNAGGALMMTPRFDPAHMAQALEDGVTVFQGVPAMYARFLELLDTEKRPFQAPRLRYLSCGGAPLDLDWKRRIEDRFGLAVNNGYGLTEASPTISQTLIPEPRQDDTVGPALPGVEVRFVGPEGADVPEGEIGELWARGPNVMKGYYRDPAATAAALTPDGWLRTGDLGRRAPDGYLHLVGRLKELIIRSGFNVYPPEVEAALNAHPEVVQSAVVGRRVSGNEEVVAFVEITPGATTDAAALKAFVRDRLAPYKRPERIFVVERLPASATGKIQKHALTLMAETLLAEKAPR</sequence>
<name>A0A6J4KH84_9HYPH</name>
<dbReference type="GO" id="GO:0004467">
    <property type="term" value="F:long-chain fatty acid-CoA ligase activity"/>
    <property type="evidence" value="ECO:0007669"/>
    <property type="project" value="UniProtKB-EC"/>
</dbReference>
<dbReference type="InterPro" id="IPR020845">
    <property type="entry name" value="AMP-binding_CS"/>
</dbReference>
<dbReference type="PANTHER" id="PTHR43767:SF1">
    <property type="entry name" value="NONRIBOSOMAL PEPTIDE SYNTHASE PES1 (EUROFUNG)-RELATED"/>
    <property type="match status" value="1"/>
</dbReference>